<accession>A0A0K2UXM3</accession>
<proteinExistence type="predicted"/>
<protein>
    <submittedName>
        <fullName evidence="1">Uncharacterized protein</fullName>
    </submittedName>
</protein>
<dbReference type="AlphaFoldDB" id="A0A0K2UXM3"/>
<dbReference type="EMBL" id="HACA01025256">
    <property type="protein sequence ID" value="CDW42617.1"/>
    <property type="molecule type" value="Transcribed_RNA"/>
</dbReference>
<organism evidence="1">
    <name type="scientific">Lepeophtheirus salmonis</name>
    <name type="common">Salmon louse</name>
    <name type="synonym">Caligus salmonis</name>
    <dbReference type="NCBI Taxonomy" id="72036"/>
    <lineage>
        <taxon>Eukaryota</taxon>
        <taxon>Metazoa</taxon>
        <taxon>Ecdysozoa</taxon>
        <taxon>Arthropoda</taxon>
        <taxon>Crustacea</taxon>
        <taxon>Multicrustacea</taxon>
        <taxon>Hexanauplia</taxon>
        <taxon>Copepoda</taxon>
        <taxon>Siphonostomatoida</taxon>
        <taxon>Caligidae</taxon>
        <taxon>Lepeophtheirus</taxon>
    </lineage>
</organism>
<evidence type="ECO:0000313" key="1">
    <source>
        <dbReference type="EMBL" id="CDW42617.1"/>
    </source>
</evidence>
<sequence>MLLLLLLLKGSSSLDII</sequence>
<name>A0A0K2UXM3_LEPSM</name>
<reference evidence="1" key="1">
    <citation type="submission" date="2014-05" db="EMBL/GenBank/DDBJ databases">
        <authorList>
            <person name="Chronopoulou M."/>
        </authorList>
    </citation>
    <scope>NUCLEOTIDE SEQUENCE</scope>
    <source>
        <tissue evidence="1">Whole organism</tissue>
    </source>
</reference>